<dbReference type="AlphaFoldDB" id="A0AAP0E1P5"/>
<name>A0AAP0E1P5_9MAGN</name>
<reference evidence="1 2" key="1">
    <citation type="submission" date="2024-01" db="EMBL/GenBank/DDBJ databases">
        <title>Genome assemblies of Stephania.</title>
        <authorList>
            <person name="Yang L."/>
        </authorList>
    </citation>
    <scope>NUCLEOTIDE SEQUENCE [LARGE SCALE GENOMIC DNA]</scope>
    <source>
        <strain evidence="1">JXDWG</strain>
        <tissue evidence="1">Leaf</tissue>
    </source>
</reference>
<comment type="caution">
    <text evidence="1">The sequence shown here is derived from an EMBL/GenBank/DDBJ whole genome shotgun (WGS) entry which is preliminary data.</text>
</comment>
<dbReference type="EMBL" id="JBBNAG010000013">
    <property type="protein sequence ID" value="KAK9083313.1"/>
    <property type="molecule type" value="Genomic_DNA"/>
</dbReference>
<keyword evidence="2" id="KW-1185">Reference proteome</keyword>
<accession>A0AAP0E1P5</accession>
<evidence type="ECO:0000313" key="1">
    <source>
        <dbReference type="EMBL" id="KAK9083313.1"/>
    </source>
</evidence>
<proteinExistence type="predicted"/>
<evidence type="ECO:0000313" key="2">
    <source>
        <dbReference type="Proteomes" id="UP001419268"/>
    </source>
</evidence>
<dbReference type="Proteomes" id="UP001419268">
    <property type="component" value="Unassembled WGS sequence"/>
</dbReference>
<organism evidence="1 2">
    <name type="scientific">Stephania cephalantha</name>
    <dbReference type="NCBI Taxonomy" id="152367"/>
    <lineage>
        <taxon>Eukaryota</taxon>
        <taxon>Viridiplantae</taxon>
        <taxon>Streptophyta</taxon>
        <taxon>Embryophyta</taxon>
        <taxon>Tracheophyta</taxon>
        <taxon>Spermatophyta</taxon>
        <taxon>Magnoliopsida</taxon>
        <taxon>Ranunculales</taxon>
        <taxon>Menispermaceae</taxon>
        <taxon>Menispermoideae</taxon>
        <taxon>Cissampelideae</taxon>
        <taxon>Stephania</taxon>
    </lineage>
</organism>
<gene>
    <name evidence="1" type="ORF">Scep_029784</name>
</gene>
<sequence length="98" mass="10494">MAPTPARGAVAPLPAMAGVLMEGWGVVMTPPPFPFSFTSMVGATWWHPTIPAASVRPPLMATAKLPSAAKVFGRFIDATKCQQGDFHHFCQILSLIFI</sequence>
<protein>
    <submittedName>
        <fullName evidence="1">Uncharacterized protein</fullName>
    </submittedName>
</protein>